<dbReference type="SUPFAM" id="SSF46689">
    <property type="entry name" value="Homeodomain-like"/>
    <property type="match status" value="1"/>
</dbReference>
<keyword evidence="3" id="KW-1185">Reference proteome</keyword>
<name>A0A4W6CXH4_LATCA</name>
<dbReference type="GeneTree" id="ENSGT00970000193614"/>
<protein>
    <recommendedName>
        <fullName evidence="1">Sleeping Beauty transposase HTH domain-containing protein</fullName>
    </recommendedName>
</protein>
<dbReference type="Pfam" id="PF25787">
    <property type="entry name" value="HTH_SB"/>
    <property type="match status" value="1"/>
</dbReference>
<sequence>MPRRKDISNEVREATVAVHQSWRDYQAIFKQFKVHHFTVRQIIHKWKTFKTVVSLVRSGRPSKFTPRSNCNAQRNCKKN</sequence>
<dbReference type="InterPro" id="IPR009057">
    <property type="entry name" value="Homeodomain-like_sf"/>
</dbReference>
<dbReference type="Ensembl" id="ENSLCAT00010017610.1">
    <property type="protein sequence ID" value="ENSLCAP00010017244.1"/>
    <property type="gene ID" value="ENSLCAG00010008180.1"/>
</dbReference>
<dbReference type="InParanoid" id="A0A4W6CXH4"/>
<evidence type="ECO:0000259" key="1">
    <source>
        <dbReference type="Pfam" id="PF25787"/>
    </source>
</evidence>
<evidence type="ECO:0000313" key="3">
    <source>
        <dbReference type="Proteomes" id="UP000314980"/>
    </source>
</evidence>
<evidence type="ECO:0000313" key="2">
    <source>
        <dbReference type="Ensembl" id="ENSLCAP00010017244.1"/>
    </source>
</evidence>
<feature type="domain" description="Sleeping Beauty transposase HTH" evidence="1">
    <location>
        <begin position="1"/>
        <end position="52"/>
    </location>
</feature>
<accession>A0A4W6CXH4</accession>
<dbReference type="AlphaFoldDB" id="A0A4W6CXH4"/>
<reference evidence="2" key="2">
    <citation type="submission" date="2025-08" db="UniProtKB">
        <authorList>
            <consortium name="Ensembl"/>
        </authorList>
    </citation>
    <scope>IDENTIFICATION</scope>
</reference>
<reference evidence="3" key="1">
    <citation type="submission" date="2015-09" db="EMBL/GenBank/DDBJ databases">
        <authorList>
            <person name="Sai Rama Sridatta P."/>
        </authorList>
    </citation>
    <scope>NUCLEOTIDE SEQUENCE [LARGE SCALE GENOMIC DNA]</scope>
</reference>
<dbReference type="InterPro" id="IPR036388">
    <property type="entry name" value="WH-like_DNA-bd_sf"/>
</dbReference>
<dbReference type="Gene3D" id="1.10.10.10">
    <property type="entry name" value="Winged helix-like DNA-binding domain superfamily/Winged helix DNA-binding domain"/>
    <property type="match status" value="1"/>
</dbReference>
<dbReference type="Proteomes" id="UP000314980">
    <property type="component" value="Unassembled WGS sequence"/>
</dbReference>
<proteinExistence type="predicted"/>
<organism evidence="2 3">
    <name type="scientific">Lates calcarifer</name>
    <name type="common">Barramundi</name>
    <name type="synonym">Holocentrus calcarifer</name>
    <dbReference type="NCBI Taxonomy" id="8187"/>
    <lineage>
        <taxon>Eukaryota</taxon>
        <taxon>Metazoa</taxon>
        <taxon>Chordata</taxon>
        <taxon>Craniata</taxon>
        <taxon>Vertebrata</taxon>
        <taxon>Euteleostomi</taxon>
        <taxon>Actinopterygii</taxon>
        <taxon>Neopterygii</taxon>
        <taxon>Teleostei</taxon>
        <taxon>Neoteleostei</taxon>
        <taxon>Acanthomorphata</taxon>
        <taxon>Carangaria</taxon>
        <taxon>Carangaria incertae sedis</taxon>
        <taxon>Centropomidae</taxon>
        <taxon>Lates</taxon>
    </lineage>
</organism>
<reference evidence="2" key="3">
    <citation type="submission" date="2025-09" db="UniProtKB">
        <authorList>
            <consortium name="Ensembl"/>
        </authorList>
    </citation>
    <scope>IDENTIFICATION</scope>
</reference>
<dbReference type="InterPro" id="IPR057667">
    <property type="entry name" value="HTH_SB"/>
</dbReference>